<evidence type="ECO:0000256" key="3">
    <source>
        <dbReference type="ARBA" id="ARBA00010136"/>
    </source>
</evidence>
<dbReference type="InterPro" id="IPR016024">
    <property type="entry name" value="ARM-type_fold"/>
</dbReference>
<keyword evidence="11" id="KW-0482">Metalloprotease</keyword>
<feature type="signal peptide" evidence="15">
    <location>
        <begin position="1"/>
        <end position="25"/>
    </location>
</feature>
<dbReference type="HOGENOM" id="CLU_014505_1_2_10"/>
<dbReference type="EC" id="3.4.11.2" evidence="4"/>
<accession>I4AGI0</accession>
<name>I4AGI0_BERLS</name>
<dbReference type="PANTHER" id="PTHR45726">
    <property type="entry name" value="LEUKOTRIENE A-4 HYDROLASE"/>
    <property type="match status" value="1"/>
</dbReference>
<evidence type="ECO:0000256" key="5">
    <source>
        <dbReference type="ARBA" id="ARBA00015611"/>
    </source>
</evidence>
<evidence type="ECO:0000256" key="1">
    <source>
        <dbReference type="ARBA" id="ARBA00000098"/>
    </source>
</evidence>
<reference evidence="18" key="1">
    <citation type="submission" date="2012-06" db="EMBL/GenBank/DDBJ databases">
        <title>The complete genome of Flexibacter litoralis DSM 6794.</title>
        <authorList>
            <person name="Lucas S."/>
            <person name="Copeland A."/>
            <person name="Lapidus A."/>
            <person name="Glavina del Rio T."/>
            <person name="Dalin E."/>
            <person name="Tice H."/>
            <person name="Bruce D."/>
            <person name="Goodwin L."/>
            <person name="Pitluck S."/>
            <person name="Peters L."/>
            <person name="Ovchinnikova G."/>
            <person name="Lu M."/>
            <person name="Kyrpides N."/>
            <person name="Mavromatis K."/>
            <person name="Ivanova N."/>
            <person name="Brettin T."/>
            <person name="Detter J.C."/>
            <person name="Han C."/>
            <person name="Larimer F."/>
            <person name="Land M."/>
            <person name="Hauser L."/>
            <person name="Markowitz V."/>
            <person name="Cheng J.-F."/>
            <person name="Hugenholtz P."/>
            <person name="Woyke T."/>
            <person name="Wu D."/>
            <person name="Spring S."/>
            <person name="Lang E."/>
            <person name="Kopitz M."/>
            <person name="Brambilla E."/>
            <person name="Klenk H.-P."/>
            <person name="Eisen J.A."/>
        </authorList>
    </citation>
    <scope>NUCLEOTIDE SEQUENCE [LARGE SCALE GENOMIC DNA]</scope>
    <source>
        <strain evidence="18">ATCC 23117 / DSM 6794 / NBRC 15988 / NCIMB 1366 / Sio-4</strain>
    </source>
</reference>
<feature type="binding site" evidence="14">
    <location>
        <position position="336"/>
    </location>
    <ligand>
        <name>Zn(2+)</name>
        <dbReference type="ChEBI" id="CHEBI:29105"/>
        <note>catalytic</note>
    </ligand>
</feature>
<dbReference type="GO" id="GO:0016285">
    <property type="term" value="F:alanyl aminopeptidase activity"/>
    <property type="evidence" value="ECO:0007669"/>
    <property type="project" value="UniProtKB-EC"/>
</dbReference>
<evidence type="ECO:0000256" key="7">
    <source>
        <dbReference type="ARBA" id="ARBA00022670"/>
    </source>
</evidence>
<evidence type="ECO:0000256" key="4">
    <source>
        <dbReference type="ARBA" id="ARBA00012564"/>
    </source>
</evidence>
<gene>
    <name evidence="17" type="ordered locus">Fleli_0601</name>
</gene>
<keyword evidence="15" id="KW-0732">Signal</keyword>
<protein>
    <recommendedName>
        <fullName evidence="5">Aminopeptidase N</fullName>
        <ecNumber evidence="4">3.4.11.2</ecNumber>
    </recommendedName>
</protein>
<keyword evidence="17" id="KW-0031">Aminopeptidase</keyword>
<evidence type="ECO:0000256" key="8">
    <source>
        <dbReference type="ARBA" id="ARBA00022723"/>
    </source>
</evidence>
<evidence type="ECO:0000256" key="13">
    <source>
        <dbReference type="PIRSR" id="PIRSR634015-2"/>
    </source>
</evidence>
<comment type="subcellular location">
    <subcellularLocation>
        <location evidence="2">Cytoplasm</location>
    </subcellularLocation>
</comment>
<dbReference type="InterPro" id="IPR045357">
    <property type="entry name" value="Aminopeptidase_N-like_N"/>
</dbReference>
<keyword evidence="6" id="KW-0963">Cytoplasm</keyword>
<dbReference type="InterPro" id="IPR038502">
    <property type="entry name" value="M1_LTA-4_hydro/amino_C_sf"/>
</dbReference>
<feature type="binding site" evidence="14">
    <location>
        <position position="359"/>
    </location>
    <ligand>
        <name>Zn(2+)</name>
        <dbReference type="ChEBI" id="CHEBI:29105"/>
        <note>catalytic</note>
    </ligand>
</feature>
<dbReference type="Gene3D" id="2.60.40.1730">
    <property type="entry name" value="tricorn interacting facor f3 domain"/>
    <property type="match status" value="1"/>
</dbReference>
<dbReference type="KEGG" id="fli:Fleli_0601"/>
<dbReference type="InterPro" id="IPR034015">
    <property type="entry name" value="M1_LTA4H"/>
</dbReference>
<dbReference type="PRINTS" id="PR00756">
    <property type="entry name" value="ALADIPTASE"/>
</dbReference>
<evidence type="ECO:0000313" key="18">
    <source>
        <dbReference type="Proteomes" id="UP000006054"/>
    </source>
</evidence>
<comment type="similarity">
    <text evidence="3">Belongs to the peptidase M1 family.</text>
</comment>
<dbReference type="Gene3D" id="1.25.40.320">
    <property type="entry name" value="Peptidase M1, leukotriene A4 hydrolase/aminopeptidase C-terminal domain"/>
    <property type="match status" value="1"/>
</dbReference>
<evidence type="ECO:0000256" key="12">
    <source>
        <dbReference type="PIRSR" id="PIRSR634015-1"/>
    </source>
</evidence>
<keyword evidence="8 14" id="KW-0479">Metal-binding</keyword>
<evidence type="ECO:0000256" key="9">
    <source>
        <dbReference type="ARBA" id="ARBA00022801"/>
    </source>
</evidence>
<dbReference type="SUPFAM" id="SSF63737">
    <property type="entry name" value="Leukotriene A4 hydrolase N-terminal domain"/>
    <property type="match status" value="1"/>
</dbReference>
<dbReference type="InterPro" id="IPR042097">
    <property type="entry name" value="Aminopeptidase_N-like_N_sf"/>
</dbReference>
<evidence type="ECO:0000256" key="14">
    <source>
        <dbReference type="PIRSR" id="PIRSR634015-3"/>
    </source>
</evidence>
<dbReference type="FunFam" id="3.30.2010.30:FF:000001">
    <property type="entry name" value="Leukotriene A(4) hydrolase"/>
    <property type="match status" value="1"/>
</dbReference>
<proteinExistence type="inferred from homology"/>
<dbReference type="Pfam" id="PF09127">
    <property type="entry name" value="Leuk-A4-hydro_C"/>
    <property type="match status" value="1"/>
</dbReference>
<dbReference type="RefSeq" id="WP_014796525.1">
    <property type="nucleotide sequence ID" value="NC_018018.1"/>
</dbReference>
<dbReference type="InterPro" id="IPR027268">
    <property type="entry name" value="Peptidase_M4/M1_CTD_sf"/>
</dbReference>
<organism evidence="17 18">
    <name type="scientific">Bernardetia litoralis (strain ATCC 23117 / DSM 6794 / NBRC 15988 / NCIMB 1366 / Fx l1 / Sio-4)</name>
    <name type="common">Flexibacter litoralis</name>
    <dbReference type="NCBI Taxonomy" id="880071"/>
    <lineage>
        <taxon>Bacteria</taxon>
        <taxon>Pseudomonadati</taxon>
        <taxon>Bacteroidota</taxon>
        <taxon>Cytophagia</taxon>
        <taxon>Cytophagales</taxon>
        <taxon>Bernardetiaceae</taxon>
        <taxon>Bernardetia</taxon>
    </lineage>
</organism>
<feature type="binding site" evidence="13">
    <location>
        <begin position="307"/>
        <end position="312"/>
    </location>
    <ligand>
        <name>a peptide</name>
        <dbReference type="ChEBI" id="CHEBI:60466"/>
    </ligand>
</feature>
<dbReference type="eggNOG" id="COG0308">
    <property type="taxonomic scope" value="Bacteria"/>
</dbReference>
<dbReference type="GO" id="GO:0008270">
    <property type="term" value="F:zinc ion binding"/>
    <property type="evidence" value="ECO:0007669"/>
    <property type="project" value="InterPro"/>
</dbReference>
<feature type="active site" description="Proton donor" evidence="12">
    <location>
        <position position="426"/>
    </location>
</feature>
<dbReference type="EMBL" id="CP003345">
    <property type="protein sequence ID" value="AFM03065.1"/>
    <property type="molecule type" value="Genomic_DNA"/>
</dbReference>
<evidence type="ECO:0000256" key="6">
    <source>
        <dbReference type="ARBA" id="ARBA00022490"/>
    </source>
</evidence>
<dbReference type="GO" id="GO:0008237">
    <property type="term" value="F:metallopeptidase activity"/>
    <property type="evidence" value="ECO:0007669"/>
    <property type="project" value="UniProtKB-KW"/>
</dbReference>
<dbReference type="CDD" id="cd09599">
    <property type="entry name" value="M1_LTA4H"/>
    <property type="match status" value="1"/>
</dbReference>
<comment type="cofactor">
    <cofactor evidence="14">
        <name>Zn(2+)</name>
        <dbReference type="ChEBI" id="CHEBI:29105"/>
    </cofactor>
    <text evidence="14">Binds 1 zinc ion per subunit.</text>
</comment>
<keyword evidence="18" id="KW-1185">Reference proteome</keyword>
<dbReference type="Gene3D" id="3.30.2010.30">
    <property type="match status" value="1"/>
</dbReference>
<dbReference type="InterPro" id="IPR014782">
    <property type="entry name" value="Peptidase_M1_dom"/>
</dbReference>
<keyword evidence="10 14" id="KW-0862">Zinc</keyword>
<feature type="chain" id="PRO_5003685234" description="Aminopeptidase N" evidence="15">
    <location>
        <begin position="26"/>
        <end position="646"/>
    </location>
</feature>
<dbReference type="STRING" id="880071.Fleli_0601"/>
<keyword evidence="7" id="KW-0645">Protease</keyword>
<dbReference type="MEROPS" id="M01.031"/>
<dbReference type="InterPro" id="IPR001930">
    <property type="entry name" value="Peptidase_M1"/>
</dbReference>
<dbReference type="SMART" id="SM01263">
    <property type="entry name" value="Leuk-A4-hydro_C"/>
    <property type="match status" value="1"/>
</dbReference>
<dbReference type="GO" id="GO:0005737">
    <property type="term" value="C:cytoplasm"/>
    <property type="evidence" value="ECO:0007669"/>
    <property type="project" value="UniProtKB-SubCell"/>
</dbReference>
<evidence type="ECO:0000256" key="11">
    <source>
        <dbReference type="ARBA" id="ARBA00023049"/>
    </source>
</evidence>
<feature type="binding site" evidence="13">
    <location>
        <begin position="180"/>
        <end position="182"/>
    </location>
    <ligand>
        <name>a peptide</name>
        <dbReference type="ChEBI" id="CHEBI:60466"/>
    </ligand>
</feature>
<evidence type="ECO:0000256" key="10">
    <source>
        <dbReference type="ARBA" id="ARBA00022833"/>
    </source>
</evidence>
<dbReference type="SUPFAM" id="SSF48371">
    <property type="entry name" value="ARM repeat"/>
    <property type="match status" value="1"/>
</dbReference>
<dbReference type="Gene3D" id="1.10.390.10">
    <property type="entry name" value="Neutral Protease Domain 2"/>
    <property type="match status" value="1"/>
</dbReference>
<evidence type="ECO:0000313" key="17">
    <source>
        <dbReference type="EMBL" id="AFM03065.1"/>
    </source>
</evidence>
<feature type="binding site" evidence="14">
    <location>
        <position position="340"/>
    </location>
    <ligand>
        <name>Zn(2+)</name>
        <dbReference type="ChEBI" id="CHEBI:29105"/>
        <note>catalytic</note>
    </ligand>
</feature>
<evidence type="ECO:0000256" key="2">
    <source>
        <dbReference type="ARBA" id="ARBA00004496"/>
    </source>
</evidence>
<evidence type="ECO:0000259" key="16">
    <source>
        <dbReference type="SMART" id="SM01263"/>
    </source>
</evidence>
<feature type="active site" description="Proton acceptor" evidence="12">
    <location>
        <position position="337"/>
    </location>
</feature>
<feature type="binding site" evidence="13">
    <location>
        <begin position="599"/>
        <end position="601"/>
    </location>
    <ligand>
        <name>a peptide</name>
        <dbReference type="ChEBI" id="CHEBI:60466"/>
    </ligand>
</feature>
<dbReference type="GO" id="GO:0006508">
    <property type="term" value="P:proteolysis"/>
    <property type="evidence" value="ECO:0007669"/>
    <property type="project" value="UniProtKB-KW"/>
</dbReference>
<feature type="domain" description="Peptidase M1 leukotriene A4 hydrolase/aminopeptidase C-terminal" evidence="16">
    <location>
        <begin position="506"/>
        <end position="643"/>
    </location>
</feature>
<dbReference type="Pfam" id="PF01433">
    <property type="entry name" value="Peptidase_M1"/>
    <property type="match status" value="1"/>
</dbReference>
<sequence length="646" mass="73345">MQHFSLQLRALFSGLVLLSLFTACNPEKKTTEKNTEIPTETTTQMDSTLQMNTSTPTDIHTFAVPEDAKITHLDLKLNVDFDKKMLSGVATYDIEVQNNIDKIYLDTRSLTIENIEVDGQKANFELAKEDENLGQKLSVPVTDQSKKVTITYKTSSTAEALQWLSPSQTAGKKSPFLFTQSQAILARTWVPTQDSPGIRFTYTAEITVPKELMAVMSAENPQQKNESGIYNFTMKQPIPAYLLALAVGDLRFQPIGERTGVYAEPSMISKSAYEFEEMDKMLEAAEKLYGEYAWGRYDLIVLPPSFPFGGMENPRLTFATPTILAGDRSLTSLVAHELAHSWSGNLVTNATWNDFWLNEGFTVYFENRIMEEVYGKDYAEMLALISYQDLKDGVKSMTESGDAEDTKLKLNLTDRNPDDGVTSIAYDKGFYLLKLIENTVGREKFDAFLNQYFSEYAFKTTNTEDFLNYLDKNLLSQVEGSMETINPKEWIYETGIPANIPKIKSERYDKSIAAAQSWKDGTPAAQLDTKDWTFQQWLFFLNALPNELSTQQMTELDKAFKFSETGNNEVLGKWLVQVAHNQYEKSYPQLRKFLVNVGRRKFLSPIYTELINNEKTLPLAKDIYKEAKPNYHFVSSSSIEKMLEGK</sequence>
<dbReference type="PATRIC" id="fig|880071.3.peg.569"/>
<dbReference type="InterPro" id="IPR049980">
    <property type="entry name" value="LTA4H_cat"/>
</dbReference>
<keyword evidence="9" id="KW-0378">Hydrolase</keyword>
<evidence type="ECO:0000256" key="15">
    <source>
        <dbReference type="SAM" id="SignalP"/>
    </source>
</evidence>
<dbReference type="AlphaFoldDB" id="I4AGI0"/>
<dbReference type="PANTHER" id="PTHR45726:SF3">
    <property type="entry name" value="LEUKOTRIENE A-4 HYDROLASE"/>
    <property type="match status" value="1"/>
</dbReference>
<dbReference type="SUPFAM" id="SSF55486">
    <property type="entry name" value="Metalloproteases ('zincins'), catalytic domain"/>
    <property type="match status" value="1"/>
</dbReference>
<comment type="catalytic activity">
    <reaction evidence="1">
        <text>Release of an N-terminal amino acid, Xaa-|-Yaa- from a peptide, amide or arylamide. Xaa is preferably Ala, but may be most amino acids including Pro (slow action). When a terminal hydrophobic residue is followed by a prolyl residue, the two may be released as an intact Xaa-Pro dipeptide.</text>
        <dbReference type="EC" id="3.4.11.2"/>
    </reaction>
</comment>
<dbReference type="InterPro" id="IPR015211">
    <property type="entry name" value="Peptidase_M1_C"/>
</dbReference>
<dbReference type="Pfam" id="PF17900">
    <property type="entry name" value="Peptidase_M1_N"/>
    <property type="match status" value="1"/>
</dbReference>
<dbReference type="Proteomes" id="UP000006054">
    <property type="component" value="Chromosome"/>
</dbReference>